<proteinExistence type="predicted"/>
<evidence type="ECO:0000313" key="4">
    <source>
        <dbReference type="EMBL" id="RPA59133.1"/>
    </source>
</evidence>
<evidence type="ECO:0000256" key="1">
    <source>
        <dbReference type="ARBA" id="ARBA00022723"/>
    </source>
</evidence>
<keyword evidence="1" id="KW-0479">Metal-binding</keyword>
<dbReference type="PANTHER" id="PTHR43808">
    <property type="entry name" value="ACETYLORNITHINE DEACETYLASE"/>
    <property type="match status" value="1"/>
</dbReference>
<accession>A0A3N4G8Q6</accession>
<gene>
    <name evidence="4" type="ORF">EF384_06840</name>
</gene>
<feature type="domain" description="Peptidase M20 dimerisation" evidence="3">
    <location>
        <begin position="190"/>
        <end position="291"/>
    </location>
</feature>
<dbReference type="Pfam" id="PF01546">
    <property type="entry name" value="Peptidase_M20"/>
    <property type="match status" value="1"/>
</dbReference>
<keyword evidence="2" id="KW-0378">Hydrolase</keyword>
<keyword evidence="5" id="KW-1185">Reference proteome</keyword>
<dbReference type="Gene3D" id="3.30.70.360">
    <property type="match status" value="1"/>
</dbReference>
<comment type="caution">
    <text evidence="4">The sequence shown here is derived from an EMBL/GenBank/DDBJ whole genome shotgun (WGS) entry which is preliminary data.</text>
</comment>
<dbReference type="InterPro" id="IPR050072">
    <property type="entry name" value="Peptidase_M20A"/>
</dbReference>
<dbReference type="InterPro" id="IPR002933">
    <property type="entry name" value="Peptidase_M20"/>
</dbReference>
<dbReference type="InterPro" id="IPR036264">
    <property type="entry name" value="Bact_exopeptidase_dim_dom"/>
</dbReference>
<dbReference type="EMBL" id="RKMG01000021">
    <property type="protein sequence ID" value="RPA59133.1"/>
    <property type="molecule type" value="Genomic_DNA"/>
</dbReference>
<dbReference type="GO" id="GO:0046872">
    <property type="term" value="F:metal ion binding"/>
    <property type="evidence" value="ECO:0007669"/>
    <property type="project" value="UniProtKB-KW"/>
</dbReference>
<dbReference type="Proteomes" id="UP000273977">
    <property type="component" value="Unassembled WGS sequence"/>
</dbReference>
<name>A0A3N4G8Q6_9LACT</name>
<dbReference type="InterPro" id="IPR011650">
    <property type="entry name" value="Peptidase_M20_dimer"/>
</dbReference>
<dbReference type="SUPFAM" id="SSF53187">
    <property type="entry name" value="Zn-dependent exopeptidases"/>
    <property type="match status" value="1"/>
</dbReference>
<dbReference type="OrthoDB" id="9792335at2"/>
<evidence type="ECO:0000256" key="2">
    <source>
        <dbReference type="ARBA" id="ARBA00022801"/>
    </source>
</evidence>
<dbReference type="Gene3D" id="3.40.630.10">
    <property type="entry name" value="Zn peptidases"/>
    <property type="match status" value="1"/>
</dbReference>
<protein>
    <submittedName>
        <fullName evidence="4">M20 family peptidase</fullName>
    </submittedName>
</protein>
<reference evidence="4 5" key="1">
    <citation type="submission" date="2018-11" db="EMBL/GenBank/DDBJ databases">
        <title>Aerococcus sp. SJQ22, whole genome shotgun sequence.</title>
        <authorList>
            <person name="Sun L."/>
            <person name="Gao X."/>
            <person name="Chen W."/>
            <person name="Huang K."/>
        </authorList>
    </citation>
    <scope>NUCLEOTIDE SEQUENCE [LARGE SCALE GENOMIC DNA]</scope>
    <source>
        <strain evidence="4 5">SJQ22</strain>
    </source>
</reference>
<organism evidence="4 5">
    <name type="scientific">Aerococcus agrisoli</name>
    <dbReference type="NCBI Taxonomy" id="2487350"/>
    <lineage>
        <taxon>Bacteria</taxon>
        <taxon>Bacillati</taxon>
        <taxon>Bacillota</taxon>
        <taxon>Bacilli</taxon>
        <taxon>Lactobacillales</taxon>
        <taxon>Aerococcaceae</taxon>
        <taxon>Aerococcus</taxon>
    </lineage>
</organism>
<sequence length="389" mass="41746">MDSKALNERIKAQEADMIDFLKQLVNTESGIEQIDGVNKIGRILADACQSIGMKTRTIKHDQAGDMVIAEFTPDQPQSLAPIVLSGHMDTVFEAGVTQEHGFRWLDEAAGLAQGAGIMDMKGGLVIAFYVAKNLIELGYQDHPIKLIFVPDEETLHRHSDSRNEMLAELQDAHSLLNFEPSESLDKLVVSRKGGMMLAVTVEGIAGHSGMEADKGRSAIVELAQKVVALEAKTDISRHKLINCGLFNGGVSANTIPGFAKGNFSLRFPNEAIKQEILNDLDAVVNQTYIEGTTTTYTIESGVDAMEWTDKVDGLLKHYQTVAKSIGYGTITAMESQGASDASIATQADIPVLDGLGVVGSGAHTLTETADLTSLVPKVCLSIHAIAQLS</sequence>
<evidence type="ECO:0000259" key="3">
    <source>
        <dbReference type="Pfam" id="PF07687"/>
    </source>
</evidence>
<dbReference type="Pfam" id="PF07687">
    <property type="entry name" value="M20_dimer"/>
    <property type="match status" value="1"/>
</dbReference>
<dbReference type="AlphaFoldDB" id="A0A3N4G8Q6"/>
<dbReference type="PANTHER" id="PTHR43808:SF9">
    <property type="entry name" value="BLL0789 PROTEIN"/>
    <property type="match status" value="1"/>
</dbReference>
<dbReference type="SUPFAM" id="SSF55031">
    <property type="entry name" value="Bacterial exopeptidase dimerisation domain"/>
    <property type="match status" value="1"/>
</dbReference>
<dbReference type="GO" id="GO:0016787">
    <property type="term" value="F:hydrolase activity"/>
    <property type="evidence" value="ECO:0007669"/>
    <property type="project" value="UniProtKB-KW"/>
</dbReference>
<evidence type="ECO:0000313" key="5">
    <source>
        <dbReference type="Proteomes" id="UP000273977"/>
    </source>
</evidence>